<dbReference type="CDD" id="cd14752">
    <property type="entry name" value="GH31_N"/>
    <property type="match status" value="1"/>
</dbReference>
<dbReference type="Pfam" id="PF01055">
    <property type="entry name" value="Glyco_hydro_31_2nd"/>
    <property type="match status" value="1"/>
</dbReference>
<dbReference type="GO" id="GO:0005975">
    <property type="term" value="P:carbohydrate metabolic process"/>
    <property type="evidence" value="ECO:0007669"/>
    <property type="project" value="InterPro"/>
</dbReference>
<comment type="caution">
    <text evidence="5">Lacks conserved residue(s) required for the propagation of feature annotation.</text>
</comment>
<dbReference type="Pfam" id="PF13802">
    <property type="entry name" value="Gal_mutarotas_2"/>
    <property type="match status" value="1"/>
</dbReference>
<comment type="similarity">
    <text evidence="2 6">Belongs to the glycosyl hydrolase 31 family.</text>
</comment>
<dbReference type="Gene3D" id="2.60.40.1180">
    <property type="entry name" value="Golgi alpha-mannosidase II"/>
    <property type="match status" value="2"/>
</dbReference>
<dbReference type="PROSITE" id="PS00025">
    <property type="entry name" value="P_TREFOIL_1"/>
    <property type="match status" value="1"/>
</dbReference>
<comment type="caution">
    <text evidence="9">The sequence shown here is derived from an EMBL/GenBank/DDBJ whole genome shotgun (WGS) entry which is preliminary data.</text>
</comment>
<evidence type="ECO:0000313" key="9">
    <source>
        <dbReference type="EMBL" id="KAH7638381.1"/>
    </source>
</evidence>
<keyword evidence="3" id="KW-0472">Membrane</keyword>
<dbReference type="InterPro" id="IPR011013">
    <property type="entry name" value="Gal_mutarotase_sf_dom"/>
</dbReference>
<evidence type="ECO:0000256" key="3">
    <source>
        <dbReference type="ARBA" id="ARBA00023136"/>
    </source>
</evidence>
<gene>
    <name evidence="9" type="ORF">HUG17_2414</name>
</gene>
<keyword evidence="6" id="KW-0326">Glycosidase</keyword>
<dbReference type="SUPFAM" id="SSF74650">
    <property type="entry name" value="Galactose mutarotase-like"/>
    <property type="match status" value="1"/>
</dbReference>
<evidence type="ECO:0000256" key="6">
    <source>
        <dbReference type="RuleBase" id="RU361185"/>
    </source>
</evidence>
<feature type="domain" description="P-type" evidence="8">
    <location>
        <begin position="35"/>
        <end position="93"/>
    </location>
</feature>
<evidence type="ECO:0000256" key="7">
    <source>
        <dbReference type="SAM" id="SignalP"/>
    </source>
</evidence>
<reference evidence="9" key="1">
    <citation type="submission" date="2020-06" db="EMBL/GenBank/DDBJ databases">
        <authorList>
            <person name="Ji K."/>
            <person name="Li J."/>
        </authorList>
    </citation>
    <scope>NUCLEOTIDE SEQUENCE</scope>
    <source>
        <strain evidence="9">JKM2019</strain>
        <tissue evidence="9">Whole body</tissue>
    </source>
</reference>
<feature type="chain" id="PRO_5038570496" evidence="7">
    <location>
        <begin position="33"/>
        <end position="915"/>
    </location>
</feature>
<dbReference type="AlphaFoldDB" id="A0A9D4NSY9"/>
<dbReference type="SUPFAM" id="SSF51011">
    <property type="entry name" value="Glycosyl hydrolase domain"/>
    <property type="match status" value="1"/>
</dbReference>
<dbReference type="InterPro" id="IPR013780">
    <property type="entry name" value="Glyco_hydro_b"/>
</dbReference>
<evidence type="ECO:0000256" key="2">
    <source>
        <dbReference type="ARBA" id="ARBA00007806"/>
    </source>
</evidence>
<keyword evidence="7" id="KW-0732">Signal</keyword>
<name>A0A9D4NSY9_DERFA</name>
<protein>
    <submittedName>
        <fullName evidence="9">Lysosomal alpha-glucosidase-like protein</fullName>
    </submittedName>
</protein>
<dbReference type="InterPro" id="IPR044913">
    <property type="entry name" value="P_trefoil_dom_sf"/>
</dbReference>
<dbReference type="Gene3D" id="2.60.40.1760">
    <property type="entry name" value="glycosyl hydrolase (family 31)"/>
    <property type="match status" value="1"/>
</dbReference>
<evidence type="ECO:0000256" key="5">
    <source>
        <dbReference type="PROSITE-ProRule" id="PRU00779"/>
    </source>
</evidence>
<dbReference type="PROSITE" id="PS51448">
    <property type="entry name" value="P_TREFOIL_2"/>
    <property type="match status" value="1"/>
</dbReference>
<proteinExistence type="inferred from homology"/>
<comment type="subcellular location">
    <subcellularLocation>
        <location evidence="1">Endomembrane system</location>
    </subcellularLocation>
</comment>
<reference evidence="9" key="2">
    <citation type="journal article" date="2021" name="World Allergy Organ. J.">
        <title>Chromosome-level assembly of Dermatophagoides farinae genome and transcriptome reveals two novel allergens Der f 37 and Der f 39.</title>
        <authorList>
            <person name="Chen J."/>
            <person name="Cai Z."/>
            <person name="Fan D."/>
            <person name="Hu J."/>
            <person name="Hou Y."/>
            <person name="He Y."/>
            <person name="Zhang Z."/>
            <person name="Zhao Z."/>
            <person name="Gao P."/>
            <person name="Hu W."/>
            <person name="Sun J."/>
            <person name="Li J."/>
            <person name="Ji K."/>
        </authorList>
    </citation>
    <scope>NUCLEOTIDE SEQUENCE</scope>
    <source>
        <strain evidence="9">JKM2019</strain>
    </source>
</reference>
<dbReference type="Gene3D" id="4.10.110.10">
    <property type="entry name" value="Spasmolytic Protein, domain 1"/>
    <property type="match status" value="1"/>
</dbReference>
<dbReference type="GO" id="GO:0030246">
    <property type="term" value="F:carbohydrate binding"/>
    <property type="evidence" value="ECO:0007669"/>
    <property type="project" value="InterPro"/>
</dbReference>
<dbReference type="CDD" id="cd00111">
    <property type="entry name" value="Trefoil"/>
    <property type="match status" value="1"/>
</dbReference>
<dbReference type="SUPFAM" id="SSF51445">
    <property type="entry name" value="(Trans)glycosidases"/>
    <property type="match status" value="1"/>
</dbReference>
<dbReference type="GO" id="GO:0004558">
    <property type="term" value="F:alpha-1,4-glucosidase activity"/>
    <property type="evidence" value="ECO:0007669"/>
    <property type="project" value="TreeGrafter"/>
</dbReference>
<evidence type="ECO:0000256" key="4">
    <source>
        <dbReference type="ARBA" id="ARBA00023157"/>
    </source>
</evidence>
<feature type="signal peptide" evidence="7">
    <location>
        <begin position="1"/>
        <end position="32"/>
    </location>
</feature>
<dbReference type="PANTHER" id="PTHR22762">
    <property type="entry name" value="ALPHA-GLUCOSIDASE"/>
    <property type="match status" value="1"/>
</dbReference>
<dbReference type="SMART" id="SM00018">
    <property type="entry name" value="PD"/>
    <property type="match status" value="1"/>
</dbReference>
<dbReference type="Pfam" id="PF00088">
    <property type="entry name" value="Trefoil"/>
    <property type="match status" value="1"/>
</dbReference>
<evidence type="ECO:0000259" key="8">
    <source>
        <dbReference type="PROSITE" id="PS51448"/>
    </source>
</evidence>
<dbReference type="InterPro" id="IPR000322">
    <property type="entry name" value="Glyco_hydro_31_TIM"/>
</dbReference>
<organism evidence="9">
    <name type="scientific">Dermatophagoides farinae</name>
    <name type="common">American house dust mite</name>
    <dbReference type="NCBI Taxonomy" id="6954"/>
    <lineage>
        <taxon>Eukaryota</taxon>
        <taxon>Metazoa</taxon>
        <taxon>Ecdysozoa</taxon>
        <taxon>Arthropoda</taxon>
        <taxon>Chelicerata</taxon>
        <taxon>Arachnida</taxon>
        <taxon>Acari</taxon>
        <taxon>Acariformes</taxon>
        <taxon>Sarcoptiformes</taxon>
        <taxon>Astigmata</taxon>
        <taxon>Psoroptidia</taxon>
        <taxon>Analgoidea</taxon>
        <taxon>Pyroglyphidae</taxon>
        <taxon>Dermatophagoidinae</taxon>
        <taxon>Dermatophagoides</taxon>
    </lineage>
</organism>
<accession>A0A9D4NSY9</accession>
<dbReference type="InterPro" id="IPR048395">
    <property type="entry name" value="Glyco_hydro_31_C"/>
</dbReference>
<dbReference type="OrthoDB" id="1334205at2759"/>
<keyword evidence="4" id="KW-1015">Disulfide bond</keyword>
<dbReference type="InterPro" id="IPR025887">
    <property type="entry name" value="Glyco_hydro_31_N_dom"/>
</dbReference>
<dbReference type="PANTHER" id="PTHR22762:SF131">
    <property type="entry name" value="GLYCOSIDE HYDROLASE FAMILY 31 N-TERMINAL DOMAIN-CONTAINING PROTEIN"/>
    <property type="match status" value="1"/>
</dbReference>
<dbReference type="Pfam" id="PF21365">
    <property type="entry name" value="Glyco_hydro_31_3rd"/>
    <property type="match status" value="1"/>
</dbReference>
<dbReference type="InterPro" id="IPR017853">
    <property type="entry name" value="GH"/>
</dbReference>
<dbReference type="InterPro" id="IPR000519">
    <property type="entry name" value="P_trefoil_dom"/>
</dbReference>
<dbReference type="Proteomes" id="UP000828236">
    <property type="component" value="Unassembled WGS sequence"/>
</dbReference>
<dbReference type="CDD" id="cd06602">
    <property type="entry name" value="GH31_MGAM_SI_GAA"/>
    <property type="match status" value="1"/>
</dbReference>
<dbReference type="InterPro" id="IPR017957">
    <property type="entry name" value="P_trefoil_CS"/>
</dbReference>
<dbReference type="Gene3D" id="3.20.20.80">
    <property type="entry name" value="Glycosidases"/>
    <property type="match status" value="1"/>
</dbReference>
<dbReference type="GO" id="GO:0012505">
    <property type="term" value="C:endomembrane system"/>
    <property type="evidence" value="ECO:0007669"/>
    <property type="project" value="UniProtKB-SubCell"/>
</dbReference>
<evidence type="ECO:0000256" key="1">
    <source>
        <dbReference type="ARBA" id="ARBA00004308"/>
    </source>
</evidence>
<dbReference type="EMBL" id="SDOV01000007">
    <property type="protein sequence ID" value="KAH7638381.1"/>
    <property type="molecule type" value="Genomic_DNA"/>
</dbReference>
<sequence>MCIEFIINHPNHGIDKIFFFSLIVSLVTFVTSDSLKCSTIRNEDRIDCNPDPPISKNVCEQRGCCWKTPGNDLKNLSSKALPNLNVPYCYYGENYIGYKIEKHSKNLIQLKRNRSSGFARDIENINIEIHELNDKVIRLKFIDANKKRYEVPIPKLNLPSTSSSSNSRLYSVELDSSHLIVRRRETNQSIFDINLAYMVYSDQLIHVTSRLPSKYIYGLGEHRAPFRKNTNWKRYTQWTRDQYPVTDKALYGNHPFYLTVEDESPKKSASGVFLFNSNAMDIITQPSPAITFRTIGGILDFFVFFGPKPEDVISQYQNLIGLPAMPPFWSLGYQQCRYGYNNFTNLNATYTRTRAAGIPMDVQWTDIDAFNSNNDFTYDHKRFKELPDFINNVLHPNGQKFIPMFDCGISSGESAGSYKPFDSGVELDVFVKNSSNKIFRGKVWNGKSTVWPDFSHPNATEYWMDMFAEYHQTIAFDGAWLDMNEPSNFYDGEEHGCPESEIENPQYVPGMTDDSLTLRHKTLCMTARHYDDQLHYNLHNLYSLSMAMATNAALTKLNKRPFIISRATAPGHGHWAYHWNGDILSDWSSMRWTIPSILNFNMFGIPMVGADICGFGGNTVEELCIRWYQLGAFYSFARNHNDIHAIDQDPAALGESVIKAARSSLQYRYRFLAHLYTLFYHVHKNGGTVLRPMFFEFPHDEHTYEIETQFMWGDSVLIAPILYPNQTQHKIYLPKGTWYNRKVSFESQGQYITMNDSYDDIDYVFVRGGSIIPTQEPHDNTELMKTKDFLLIVALDNQTSYAKGSLYWDSGDSLNPDETGHYNFYNFDAVNNTLTIQSQWLGYQTTQNINFINILGVPKLPISFKLNGHVSDPRIIRFNYDEQTNILTVETKLPIYNQDSSSHDRIHYQFEWIME</sequence>
<keyword evidence="6" id="KW-0378">Hydrolase</keyword>